<organism evidence="1 2">
    <name type="scientific">Nyssa sinensis</name>
    <dbReference type="NCBI Taxonomy" id="561372"/>
    <lineage>
        <taxon>Eukaryota</taxon>
        <taxon>Viridiplantae</taxon>
        <taxon>Streptophyta</taxon>
        <taxon>Embryophyta</taxon>
        <taxon>Tracheophyta</taxon>
        <taxon>Spermatophyta</taxon>
        <taxon>Magnoliopsida</taxon>
        <taxon>eudicotyledons</taxon>
        <taxon>Gunneridae</taxon>
        <taxon>Pentapetalae</taxon>
        <taxon>asterids</taxon>
        <taxon>Cornales</taxon>
        <taxon>Nyssaceae</taxon>
        <taxon>Nyssa</taxon>
    </lineage>
</organism>
<keyword evidence="2" id="KW-1185">Reference proteome</keyword>
<dbReference type="EMBL" id="CM018033">
    <property type="protein sequence ID" value="KAA8545134.1"/>
    <property type="molecule type" value="Genomic_DNA"/>
</dbReference>
<proteinExistence type="predicted"/>
<sequence>MKGFVMAALKKTHLFIDTCFLSAMPIPPCRLVKAAMFVLLLTEYRQSWGNSFSTSSCWWAVCKLGSIRLLILRSSSLVVAFL</sequence>
<accession>A0A5J5BR41</accession>
<dbReference type="Proteomes" id="UP000325577">
    <property type="component" value="Linkage Group LG10"/>
</dbReference>
<name>A0A5J5BR41_9ASTE</name>
<reference evidence="1 2" key="1">
    <citation type="submission" date="2019-09" db="EMBL/GenBank/DDBJ databases">
        <title>A chromosome-level genome assembly of the Chinese tupelo Nyssa sinensis.</title>
        <authorList>
            <person name="Yang X."/>
            <person name="Kang M."/>
            <person name="Yang Y."/>
            <person name="Xiong H."/>
            <person name="Wang M."/>
            <person name="Zhang Z."/>
            <person name="Wang Z."/>
            <person name="Wu H."/>
            <person name="Ma T."/>
            <person name="Liu J."/>
            <person name="Xi Z."/>
        </authorList>
    </citation>
    <scope>NUCLEOTIDE SEQUENCE [LARGE SCALE GENOMIC DNA]</scope>
    <source>
        <strain evidence="1">J267</strain>
        <tissue evidence="1">Leaf</tissue>
    </source>
</reference>
<evidence type="ECO:0000313" key="1">
    <source>
        <dbReference type="EMBL" id="KAA8545134.1"/>
    </source>
</evidence>
<dbReference type="AlphaFoldDB" id="A0A5J5BR41"/>
<protein>
    <submittedName>
        <fullName evidence="1">Uncharacterized protein</fullName>
    </submittedName>
</protein>
<evidence type="ECO:0000313" key="2">
    <source>
        <dbReference type="Proteomes" id="UP000325577"/>
    </source>
</evidence>
<gene>
    <name evidence="1" type="ORF">F0562_019977</name>
</gene>